<accession>A0A1F2P6B0</accession>
<dbReference type="PANTHER" id="PTHR42731:SF4">
    <property type="entry name" value="RADICAL SAM DOMAIN PROTEIN"/>
    <property type="match status" value="1"/>
</dbReference>
<keyword evidence="4" id="KW-1185">Reference proteome</keyword>
<dbReference type="InterPro" id="IPR007197">
    <property type="entry name" value="rSAM"/>
</dbReference>
<reference evidence="2" key="2">
    <citation type="journal article" date="2020" name="mSystems">
        <title>Genome- and Community-Level Interaction Insights into Carbon Utilization and Element Cycling Functions of Hydrothermarchaeota in Hydrothermal Sediment.</title>
        <authorList>
            <person name="Zhou Z."/>
            <person name="Liu Y."/>
            <person name="Xu W."/>
            <person name="Pan J."/>
            <person name="Luo Z.H."/>
            <person name="Li M."/>
        </authorList>
    </citation>
    <scope>NUCLEOTIDE SEQUENCE [LARGE SCALE GENOMIC DNA]</scope>
    <source>
        <strain evidence="2">HyVt-386</strain>
    </source>
</reference>
<protein>
    <submittedName>
        <fullName evidence="2 3">Radical SAM protein</fullName>
    </submittedName>
</protein>
<reference evidence="3 4" key="1">
    <citation type="submission" date="2016-05" db="EMBL/GenBank/DDBJ databases">
        <title>Microbial consortia oxidize butane by reversing methanogenesis.</title>
        <authorList>
            <person name="Laso-Perez R."/>
            <person name="Richter M."/>
            <person name="Wegener G."/>
            <person name="Musat F."/>
        </authorList>
    </citation>
    <scope>NUCLEOTIDE SEQUENCE [LARGE SCALE GENOMIC DNA]</scope>
    <source>
        <strain evidence="3">BOX1</strain>
    </source>
</reference>
<feature type="domain" description="Elp3/MiaA/NifB-like radical SAM core" evidence="1">
    <location>
        <begin position="214"/>
        <end position="456"/>
    </location>
</feature>
<dbReference type="Proteomes" id="UP000185779">
    <property type="component" value="Unassembled WGS sequence"/>
</dbReference>
<dbReference type="InterPro" id="IPR023404">
    <property type="entry name" value="rSAM_horseshoe"/>
</dbReference>
<dbReference type="EMBL" id="DRIE01000107">
    <property type="protein sequence ID" value="HEC57484.1"/>
    <property type="molecule type" value="Genomic_DNA"/>
</dbReference>
<evidence type="ECO:0000259" key="1">
    <source>
        <dbReference type="SMART" id="SM00729"/>
    </source>
</evidence>
<dbReference type="InterPro" id="IPR058240">
    <property type="entry name" value="rSAM_sf"/>
</dbReference>
<gene>
    <name evidence="2" type="ORF">ENI32_06345</name>
    <name evidence="3" type="ORF">SBU_000150</name>
</gene>
<dbReference type="Pfam" id="PF04055">
    <property type="entry name" value="Radical_SAM"/>
    <property type="match status" value="1"/>
</dbReference>
<dbReference type="SUPFAM" id="SSF102114">
    <property type="entry name" value="Radical SAM enzymes"/>
    <property type="match status" value="1"/>
</dbReference>
<dbReference type="GO" id="GO:0051536">
    <property type="term" value="F:iron-sulfur cluster binding"/>
    <property type="evidence" value="ECO:0007669"/>
    <property type="project" value="InterPro"/>
</dbReference>
<organism evidence="3 4">
    <name type="scientific">Candidatus Syntropharchaeum butanivorans</name>
    <dbReference type="NCBI Taxonomy" id="1839936"/>
    <lineage>
        <taxon>Archaea</taxon>
        <taxon>Methanobacteriati</taxon>
        <taxon>Methanobacteriota</taxon>
        <taxon>Stenosarchaea group</taxon>
        <taxon>Methanomicrobia</taxon>
        <taxon>Methanosarcinales</taxon>
        <taxon>ANME-2 cluster</taxon>
        <taxon>Candidatus Syntropharchaeum</taxon>
    </lineage>
</organism>
<proteinExistence type="predicted"/>
<dbReference type="PATRIC" id="fig|1839936.3.peg.151"/>
<dbReference type="Gene3D" id="3.80.30.20">
    <property type="entry name" value="tm_1862 like domain"/>
    <property type="match status" value="1"/>
</dbReference>
<sequence length="524" mass="59951">MRVVLTSDPSLTSGFRNIPLLDFLPCAPVETVPKFVYKILDSQLPDNEFELIQAPYALRKVEAALLKDGFKRGEVVVAHPKRVERFIDEKTTIVGVNTMDPYGLGPVTLMFTEGGRKTSYSKYLFTSFIKRLRDFRERKGYKFRIVVGGPAGWQFELRQDLTEELGIDHVILGETEHLIGDIFREIESGGADRFIKIKTWPEVEEIPEVVSPTFKGMVEVMRGCGRGCRFCSPNLRAARFYPIEKVLREIDVNLSVGQNNAWLYSEDIFNYMVEDRRNFYPNEDAVIDLFENILSKANFANPTHGTVAGALAAPRILKRVSELNHANLNKWVGIQVGFETASPELIKKIANNKMKPFSAEEWPWVLLNGTYAFNKFYWFPAYTTIVGLPWETDEDGMDTARLILTMEKKLYEKLGERAHFTVTPLGFVPMGGLKGTEFFDIDENLTEGRILHIYHAWRHLVWEVDHGLKRVTKGNPNFLIFLPLAKLGSRLVVRSIRKWAIKKGVDVDKPLEPMEIRIEEIEVN</sequence>
<evidence type="ECO:0000313" key="2">
    <source>
        <dbReference type="EMBL" id="HEC57484.1"/>
    </source>
</evidence>
<dbReference type="STRING" id="1839936.SBU_000150"/>
<dbReference type="EMBL" id="LYOR01000001">
    <property type="protein sequence ID" value="OFV66857.1"/>
    <property type="molecule type" value="Genomic_DNA"/>
</dbReference>
<evidence type="ECO:0000313" key="3">
    <source>
        <dbReference type="EMBL" id="OFV66857.1"/>
    </source>
</evidence>
<dbReference type="SFLD" id="SFLDG01082">
    <property type="entry name" value="B12-binding_domain_containing"/>
    <property type="match status" value="1"/>
</dbReference>
<dbReference type="PANTHER" id="PTHR42731">
    <property type="entry name" value="SLL1084 PROTEIN"/>
    <property type="match status" value="1"/>
</dbReference>
<comment type="caution">
    <text evidence="3">The sequence shown here is derived from an EMBL/GenBank/DDBJ whole genome shotgun (WGS) entry which is preliminary data.</text>
</comment>
<name>A0A1F2P6B0_9EURY</name>
<evidence type="ECO:0000313" key="4">
    <source>
        <dbReference type="Proteomes" id="UP000185779"/>
    </source>
</evidence>
<dbReference type="GO" id="GO:0003824">
    <property type="term" value="F:catalytic activity"/>
    <property type="evidence" value="ECO:0007669"/>
    <property type="project" value="InterPro"/>
</dbReference>
<dbReference type="AlphaFoldDB" id="A0A1F2P6B0"/>
<dbReference type="SMART" id="SM00729">
    <property type="entry name" value="Elp3"/>
    <property type="match status" value="1"/>
</dbReference>
<dbReference type="Proteomes" id="UP000885936">
    <property type="component" value="Unassembled WGS sequence"/>
</dbReference>
<dbReference type="SFLD" id="SFLDS00029">
    <property type="entry name" value="Radical_SAM"/>
    <property type="match status" value="1"/>
</dbReference>
<dbReference type="InterPro" id="IPR006638">
    <property type="entry name" value="Elp3/MiaA/NifB-like_rSAM"/>
</dbReference>